<accession>Q96U84</accession>
<sequence length="145" mass="16790">MTALNALKHEGSPWFVRLSRRILCDPRIITEKQYNPEEKGLDQQIVESSMNSTAFTIYTFPKDTQLRGPKPKPRHDGCHPTTYPSSSFIVTQSCEPLIRHTRCKSFTLSQDRLGPPQQPTLRTQTHETGTETHKRHEKWYHPSFS</sequence>
<evidence type="ECO:0000256" key="1">
    <source>
        <dbReference type="SAM" id="MobiDB-lite"/>
    </source>
</evidence>
<reference evidence="2" key="2">
    <citation type="submission" date="2001-11" db="EMBL/GenBank/DDBJ databases">
        <authorList>
            <person name="German Neurospora genome project"/>
        </authorList>
    </citation>
    <scope>NUCLEOTIDE SEQUENCE</scope>
</reference>
<reference evidence="2" key="1">
    <citation type="submission" date="2000-12" db="EMBL/GenBank/DDBJ databases">
        <authorList>
            <person name="Schulte U."/>
            <person name="Aign V."/>
            <person name="Hoheisel J."/>
            <person name="Brandt P."/>
            <person name="Fartmann B."/>
            <person name="Holland R."/>
            <person name="Nyakatura G."/>
            <person name="Mewes H.W."/>
            <person name="Mannhaupt G."/>
        </authorList>
    </citation>
    <scope>NUCLEOTIDE SEQUENCE</scope>
</reference>
<dbReference type="AlphaFoldDB" id="Q96U84"/>
<protein>
    <submittedName>
        <fullName evidence="2">Uncharacterized protein B13O20.105</fullName>
    </submittedName>
</protein>
<feature type="compositionally biased region" description="Basic and acidic residues" evidence="1">
    <location>
        <begin position="124"/>
        <end position="134"/>
    </location>
</feature>
<gene>
    <name evidence="2" type="primary">B13O20.105</name>
</gene>
<proteinExistence type="predicted"/>
<feature type="region of interest" description="Disordered" evidence="1">
    <location>
        <begin position="109"/>
        <end position="145"/>
    </location>
</feature>
<organism evidence="2">
    <name type="scientific">Neurospora crassa</name>
    <dbReference type="NCBI Taxonomy" id="5141"/>
    <lineage>
        <taxon>Eukaryota</taxon>
        <taxon>Fungi</taxon>
        <taxon>Dikarya</taxon>
        <taxon>Ascomycota</taxon>
        <taxon>Pezizomycotina</taxon>
        <taxon>Sordariomycetes</taxon>
        <taxon>Sordariomycetidae</taxon>
        <taxon>Sordariales</taxon>
        <taxon>Sordariaceae</taxon>
        <taxon>Neurospora</taxon>
    </lineage>
</organism>
<name>Q96U84_NEUCS</name>
<dbReference type="EMBL" id="AL451015">
    <property type="protein sequence ID" value="CAD11352.1"/>
    <property type="molecule type" value="Genomic_DNA"/>
</dbReference>
<evidence type="ECO:0000313" key="2">
    <source>
        <dbReference type="EMBL" id="CAD11352.1"/>
    </source>
</evidence>
<feature type="region of interest" description="Disordered" evidence="1">
    <location>
        <begin position="60"/>
        <end position="83"/>
    </location>
</feature>